<reference evidence="1 2" key="1">
    <citation type="submission" date="2017-03" db="EMBL/GenBank/DDBJ databases">
        <title>Genome sequencing of Shewanella japonica KCTC 22435.</title>
        <authorList>
            <person name="Kim K.M."/>
        </authorList>
    </citation>
    <scope>NUCLEOTIDE SEQUENCE [LARGE SCALE GENOMIC DNA]</scope>
    <source>
        <strain evidence="1 2">KCTC 22435</strain>
    </source>
</reference>
<name>A0ABM6JLR8_9GAMM</name>
<sequence>MKQLSEKNLQIEELLKNIDNTPSENESSDELVSNLLVLIGERQILLDNLKFEDEETERKMLEQQISIGKVFEQKVIALQKHIQSLLQARKKNQRQINVYQSIDSNK</sequence>
<dbReference type="EMBL" id="CP020472">
    <property type="protein sequence ID" value="ARD23222.1"/>
    <property type="molecule type" value="Genomic_DNA"/>
</dbReference>
<evidence type="ECO:0000313" key="2">
    <source>
        <dbReference type="Proteomes" id="UP000191820"/>
    </source>
</evidence>
<proteinExistence type="predicted"/>
<dbReference type="RefSeq" id="WP_055025035.1">
    <property type="nucleotide sequence ID" value="NZ_CANMJJ010000005.1"/>
</dbReference>
<gene>
    <name evidence="1" type="ORF">SJ2017_2944</name>
</gene>
<evidence type="ECO:0008006" key="3">
    <source>
        <dbReference type="Google" id="ProtNLM"/>
    </source>
</evidence>
<keyword evidence="2" id="KW-1185">Reference proteome</keyword>
<evidence type="ECO:0000313" key="1">
    <source>
        <dbReference type="EMBL" id="ARD23222.1"/>
    </source>
</evidence>
<accession>A0ABM6JLR8</accession>
<protein>
    <recommendedName>
        <fullName evidence="3">Flagella biosynthesis chaperone for FliD, FliT</fullName>
    </recommendedName>
</protein>
<dbReference type="Proteomes" id="UP000191820">
    <property type="component" value="Chromosome"/>
</dbReference>
<organism evidence="1 2">
    <name type="scientific">Shewanella japonica</name>
    <dbReference type="NCBI Taxonomy" id="93973"/>
    <lineage>
        <taxon>Bacteria</taxon>
        <taxon>Pseudomonadati</taxon>
        <taxon>Pseudomonadota</taxon>
        <taxon>Gammaproteobacteria</taxon>
        <taxon>Alteromonadales</taxon>
        <taxon>Shewanellaceae</taxon>
        <taxon>Shewanella</taxon>
    </lineage>
</organism>